<evidence type="ECO:0000256" key="9">
    <source>
        <dbReference type="ARBA" id="ARBA00023125"/>
    </source>
</evidence>
<dbReference type="InterPro" id="IPR036397">
    <property type="entry name" value="RNaseH_sf"/>
</dbReference>
<dbReference type="Proteomes" id="UP000177659">
    <property type="component" value="Unassembled WGS sequence"/>
</dbReference>
<dbReference type="InterPro" id="IPR012337">
    <property type="entry name" value="RNaseH-like_sf"/>
</dbReference>
<dbReference type="AlphaFoldDB" id="A0A1F6CZ46"/>
<dbReference type="GO" id="GO:0000287">
    <property type="term" value="F:magnesium ion binding"/>
    <property type="evidence" value="ECO:0007669"/>
    <property type="project" value="UniProtKB-UniRule"/>
</dbReference>
<keyword evidence="2 13" id="KW-0963">Cytoplasm</keyword>
<proteinExistence type="inferred from homology"/>
<keyword evidence="8 13" id="KW-0460">Magnesium</keyword>
<feature type="binding site" evidence="13">
    <location>
        <position position="7"/>
    </location>
    <ligand>
        <name>Mg(2+)</name>
        <dbReference type="ChEBI" id="CHEBI:18420"/>
        <label>1</label>
    </ligand>
</feature>
<evidence type="ECO:0000313" key="14">
    <source>
        <dbReference type="EMBL" id="OGG54449.1"/>
    </source>
</evidence>
<feature type="active site" evidence="13">
    <location>
        <position position="141"/>
    </location>
</feature>
<feature type="binding site" evidence="13">
    <location>
        <position position="141"/>
    </location>
    <ligand>
        <name>Mg(2+)</name>
        <dbReference type="ChEBI" id="CHEBI:18420"/>
        <label>1</label>
    </ligand>
</feature>
<dbReference type="GO" id="GO:0006281">
    <property type="term" value="P:DNA repair"/>
    <property type="evidence" value="ECO:0007669"/>
    <property type="project" value="UniProtKB-UniRule"/>
</dbReference>
<evidence type="ECO:0000256" key="6">
    <source>
        <dbReference type="ARBA" id="ARBA00022763"/>
    </source>
</evidence>
<reference evidence="14 15" key="1">
    <citation type="journal article" date="2016" name="Nat. Commun.">
        <title>Thousands of microbial genomes shed light on interconnected biogeochemical processes in an aquifer system.</title>
        <authorList>
            <person name="Anantharaman K."/>
            <person name="Brown C.T."/>
            <person name="Hug L.A."/>
            <person name="Sharon I."/>
            <person name="Castelle C.J."/>
            <person name="Probst A.J."/>
            <person name="Thomas B.C."/>
            <person name="Singh A."/>
            <person name="Wilkins M.J."/>
            <person name="Karaoz U."/>
            <person name="Brodie E.L."/>
            <person name="Williams K.H."/>
            <person name="Hubbard S.S."/>
            <person name="Banfield J.F."/>
        </authorList>
    </citation>
    <scope>NUCLEOTIDE SEQUENCE [LARGE SCALE GENOMIC DNA]</scope>
</reference>
<dbReference type="Pfam" id="PF02075">
    <property type="entry name" value="RuvC"/>
    <property type="match status" value="1"/>
</dbReference>
<sequence>MRVLAVDPGYDRVGIAVAEKKSAGKDELLYSACFTTNRSESFYKRLAAIGAEILSAIDTYAPTTLAIEELFFNTNQTTAMRVAEVRGMIIYLAGVHNVPVVEFTPSQVKQAVTGYGKSSKKDMEKMLPLLTTIEKRHRLDDEYDAIAIALTCLATRTLP</sequence>
<organism evidence="14 15">
    <name type="scientific">Candidatus Kaiserbacteria bacterium RIFCSPHIGHO2_02_FULL_49_11</name>
    <dbReference type="NCBI Taxonomy" id="1798489"/>
    <lineage>
        <taxon>Bacteria</taxon>
        <taxon>Candidatus Kaiseribacteriota</taxon>
    </lineage>
</organism>
<protein>
    <recommendedName>
        <fullName evidence="13">Crossover junction endodeoxyribonuclease RuvC</fullName>
        <ecNumber evidence="13">3.1.21.10</ecNumber>
    </recommendedName>
    <alternativeName>
        <fullName evidence="13">Holliday junction nuclease RuvC</fullName>
    </alternativeName>
    <alternativeName>
        <fullName evidence="13">Holliday junction resolvase RuvC</fullName>
    </alternativeName>
</protein>
<dbReference type="InterPro" id="IPR002176">
    <property type="entry name" value="X-over_junc_endoDNase_RuvC"/>
</dbReference>
<evidence type="ECO:0000256" key="10">
    <source>
        <dbReference type="ARBA" id="ARBA00023172"/>
    </source>
</evidence>
<comment type="cofactor">
    <cofactor evidence="13">
        <name>Mg(2+)</name>
        <dbReference type="ChEBI" id="CHEBI:18420"/>
    </cofactor>
    <text evidence="13">Binds 2 Mg(2+) ion per subunit.</text>
</comment>
<evidence type="ECO:0000256" key="3">
    <source>
        <dbReference type="ARBA" id="ARBA00022722"/>
    </source>
</evidence>
<keyword evidence="9 13" id="KW-0238">DNA-binding</keyword>
<dbReference type="Gene3D" id="3.30.420.10">
    <property type="entry name" value="Ribonuclease H-like superfamily/Ribonuclease H"/>
    <property type="match status" value="1"/>
</dbReference>
<comment type="catalytic activity">
    <reaction evidence="12 13">
        <text>Endonucleolytic cleavage at a junction such as a reciprocal single-stranded crossover between two homologous DNA duplexes (Holliday junction).</text>
        <dbReference type="EC" id="3.1.21.10"/>
    </reaction>
</comment>
<evidence type="ECO:0000256" key="2">
    <source>
        <dbReference type="ARBA" id="ARBA00022490"/>
    </source>
</evidence>
<evidence type="ECO:0000256" key="5">
    <source>
        <dbReference type="ARBA" id="ARBA00022759"/>
    </source>
</evidence>
<dbReference type="SUPFAM" id="SSF53098">
    <property type="entry name" value="Ribonuclease H-like"/>
    <property type="match status" value="1"/>
</dbReference>
<comment type="subunit">
    <text evidence="13">Homodimer which binds Holliday junction (HJ) DNA. The HJ becomes 2-fold symmetrical on binding to RuvC with unstacked arms; it has a different conformation from HJ DNA in complex with RuvA. In the full resolvosome a probable DNA-RuvA(4)-RuvB(12)-RuvC(2) complex forms which resolves the HJ.</text>
</comment>
<comment type="similarity">
    <text evidence="1 13">Belongs to the RuvC family.</text>
</comment>
<dbReference type="PRINTS" id="PR00696">
    <property type="entry name" value="RSOLVASERUVC"/>
</dbReference>
<dbReference type="EC" id="3.1.21.10" evidence="13"/>
<dbReference type="GO" id="GO:0006310">
    <property type="term" value="P:DNA recombination"/>
    <property type="evidence" value="ECO:0007669"/>
    <property type="project" value="UniProtKB-UniRule"/>
</dbReference>
<dbReference type="PANTHER" id="PTHR30194">
    <property type="entry name" value="CROSSOVER JUNCTION ENDODEOXYRIBONUCLEASE RUVC"/>
    <property type="match status" value="1"/>
</dbReference>
<accession>A0A1F6CZ46</accession>
<comment type="caution">
    <text evidence="14">The sequence shown here is derived from an EMBL/GenBank/DDBJ whole genome shotgun (WGS) entry which is preliminary data.</text>
</comment>
<evidence type="ECO:0000256" key="13">
    <source>
        <dbReference type="HAMAP-Rule" id="MF_00034"/>
    </source>
</evidence>
<dbReference type="EMBL" id="MFLC01000038">
    <property type="protein sequence ID" value="OGG54449.1"/>
    <property type="molecule type" value="Genomic_DNA"/>
</dbReference>
<evidence type="ECO:0000256" key="11">
    <source>
        <dbReference type="ARBA" id="ARBA00023204"/>
    </source>
</evidence>
<gene>
    <name evidence="13" type="primary">ruvC</name>
    <name evidence="14" type="ORF">A3D62_01925</name>
</gene>
<keyword evidence="6 13" id="KW-0227">DNA damage</keyword>
<dbReference type="GO" id="GO:0008821">
    <property type="term" value="F:crossover junction DNA endonuclease activity"/>
    <property type="evidence" value="ECO:0007669"/>
    <property type="project" value="UniProtKB-UniRule"/>
</dbReference>
<feature type="binding site" evidence="13">
    <location>
        <position position="68"/>
    </location>
    <ligand>
        <name>Mg(2+)</name>
        <dbReference type="ChEBI" id="CHEBI:18420"/>
        <label>2</label>
    </ligand>
</feature>
<feature type="active site" evidence="13">
    <location>
        <position position="7"/>
    </location>
</feature>
<evidence type="ECO:0000256" key="8">
    <source>
        <dbReference type="ARBA" id="ARBA00022842"/>
    </source>
</evidence>
<evidence type="ECO:0000256" key="4">
    <source>
        <dbReference type="ARBA" id="ARBA00022723"/>
    </source>
</evidence>
<dbReference type="GO" id="GO:0003677">
    <property type="term" value="F:DNA binding"/>
    <property type="evidence" value="ECO:0007669"/>
    <property type="project" value="UniProtKB-KW"/>
</dbReference>
<keyword evidence="4 13" id="KW-0479">Metal-binding</keyword>
<keyword evidence="11 13" id="KW-0234">DNA repair</keyword>
<keyword evidence="3 13" id="KW-0540">Nuclease</keyword>
<comment type="function">
    <text evidence="13">The RuvA-RuvB-RuvC complex processes Holliday junction (HJ) DNA during genetic recombination and DNA repair. Endonuclease that resolves HJ intermediates. Cleaves cruciform DNA by making single-stranded nicks across the HJ at symmetrical positions within the homologous arms, yielding a 5'-phosphate and a 3'-hydroxyl group; requires a central core of homology in the junction. The consensus cleavage sequence is 5'-(A/T)TT(C/G)-3'. Cleavage occurs on the 3'-side of the TT dinucleotide at the point of strand exchange. HJ branch migration catalyzed by RuvA-RuvB allows RuvC to scan DNA until it finds its consensus sequence, where it cleaves and resolves the cruciform DNA.</text>
</comment>
<keyword evidence="5 13" id="KW-0255">Endonuclease</keyword>
<dbReference type="FunFam" id="3.30.420.10:FF:000002">
    <property type="entry name" value="Crossover junction endodeoxyribonuclease RuvC"/>
    <property type="match status" value="1"/>
</dbReference>
<comment type="subcellular location">
    <subcellularLocation>
        <location evidence="13">Cytoplasm</location>
    </subcellularLocation>
</comment>
<dbReference type="CDD" id="cd16962">
    <property type="entry name" value="RuvC"/>
    <property type="match status" value="1"/>
</dbReference>
<feature type="active site" evidence="13">
    <location>
        <position position="68"/>
    </location>
</feature>
<evidence type="ECO:0000256" key="7">
    <source>
        <dbReference type="ARBA" id="ARBA00022801"/>
    </source>
</evidence>
<evidence type="ECO:0000256" key="1">
    <source>
        <dbReference type="ARBA" id="ARBA00009518"/>
    </source>
</evidence>
<dbReference type="PANTHER" id="PTHR30194:SF3">
    <property type="entry name" value="CROSSOVER JUNCTION ENDODEOXYRIBONUCLEASE RUVC"/>
    <property type="match status" value="1"/>
</dbReference>
<evidence type="ECO:0000313" key="15">
    <source>
        <dbReference type="Proteomes" id="UP000177659"/>
    </source>
</evidence>
<name>A0A1F6CZ46_9BACT</name>
<keyword evidence="7 13" id="KW-0378">Hydrolase</keyword>
<dbReference type="HAMAP" id="MF_00034">
    <property type="entry name" value="RuvC"/>
    <property type="match status" value="1"/>
</dbReference>
<evidence type="ECO:0000256" key="12">
    <source>
        <dbReference type="ARBA" id="ARBA00029354"/>
    </source>
</evidence>
<dbReference type="GO" id="GO:0048476">
    <property type="term" value="C:Holliday junction resolvase complex"/>
    <property type="evidence" value="ECO:0007669"/>
    <property type="project" value="UniProtKB-UniRule"/>
</dbReference>
<dbReference type="GO" id="GO:0005737">
    <property type="term" value="C:cytoplasm"/>
    <property type="evidence" value="ECO:0007669"/>
    <property type="project" value="UniProtKB-SubCell"/>
</dbReference>
<keyword evidence="10 13" id="KW-0233">DNA recombination</keyword>